<dbReference type="EMBL" id="JAMKOV010000002">
    <property type="protein sequence ID" value="KAI8042090.1"/>
    <property type="molecule type" value="Genomic_DNA"/>
</dbReference>
<gene>
    <name evidence="1" type="ORF">M5D96_003390</name>
</gene>
<dbReference type="Proteomes" id="UP001059596">
    <property type="component" value="Unassembled WGS sequence"/>
</dbReference>
<name>A0A9P9YSI4_9MUSC</name>
<comment type="caution">
    <text evidence="1">The sequence shown here is derived from an EMBL/GenBank/DDBJ whole genome shotgun (WGS) entry which is preliminary data.</text>
</comment>
<dbReference type="AlphaFoldDB" id="A0A9P9YSI4"/>
<reference evidence="1" key="1">
    <citation type="journal article" date="2023" name="Genome Biol. Evol.">
        <title>Long-read-based Genome Assembly of Drosophila gunungcola Reveals Fewer Chemosensory Genes in Flower-breeding Species.</title>
        <authorList>
            <person name="Negi A."/>
            <person name="Liao B.Y."/>
            <person name="Yeh S.D."/>
        </authorList>
    </citation>
    <scope>NUCLEOTIDE SEQUENCE</scope>
    <source>
        <strain evidence="1">Sukarami</strain>
    </source>
</reference>
<protein>
    <submittedName>
        <fullName evidence="1">Uncharacterized protein</fullName>
    </submittedName>
</protein>
<accession>A0A9P9YSI4</accession>
<sequence length="56" mass="6338">MRSHAYFNHHNNIINAADKPLKTLAESTSCRPEYIGHKTHLASIELARARPKQNGK</sequence>
<evidence type="ECO:0000313" key="1">
    <source>
        <dbReference type="EMBL" id="KAI8042090.1"/>
    </source>
</evidence>
<organism evidence="1 2">
    <name type="scientific">Drosophila gunungcola</name>
    <name type="common">fruit fly</name>
    <dbReference type="NCBI Taxonomy" id="103775"/>
    <lineage>
        <taxon>Eukaryota</taxon>
        <taxon>Metazoa</taxon>
        <taxon>Ecdysozoa</taxon>
        <taxon>Arthropoda</taxon>
        <taxon>Hexapoda</taxon>
        <taxon>Insecta</taxon>
        <taxon>Pterygota</taxon>
        <taxon>Neoptera</taxon>
        <taxon>Endopterygota</taxon>
        <taxon>Diptera</taxon>
        <taxon>Brachycera</taxon>
        <taxon>Muscomorpha</taxon>
        <taxon>Ephydroidea</taxon>
        <taxon>Drosophilidae</taxon>
        <taxon>Drosophila</taxon>
        <taxon>Sophophora</taxon>
    </lineage>
</organism>
<evidence type="ECO:0000313" key="2">
    <source>
        <dbReference type="Proteomes" id="UP001059596"/>
    </source>
</evidence>
<proteinExistence type="predicted"/>
<keyword evidence="2" id="KW-1185">Reference proteome</keyword>